<dbReference type="AlphaFoldDB" id="A0A9D1SUL9"/>
<dbReference type="Gene3D" id="3.40.710.10">
    <property type="entry name" value="DD-peptidase/beta-lactamase superfamily"/>
    <property type="match status" value="1"/>
</dbReference>
<reference evidence="2" key="1">
    <citation type="submission" date="2020-10" db="EMBL/GenBank/DDBJ databases">
        <authorList>
            <person name="Gilroy R."/>
        </authorList>
    </citation>
    <scope>NUCLEOTIDE SEQUENCE</scope>
    <source>
        <strain evidence="2">ChiSjej4B22-8349</strain>
    </source>
</reference>
<dbReference type="InterPro" id="IPR001466">
    <property type="entry name" value="Beta-lactam-related"/>
</dbReference>
<feature type="domain" description="Beta-lactamase-related" evidence="1">
    <location>
        <begin position="14"/>
        <end position="346"/>
    </location>
</feature>
<dbReference type="SUPFAM" id="SSF56601">
    <property type="entry name" value="beta-lactamase/transpeptidase-like"/>
    <property type="match status" value="1"/>
</dbReference>
<dbReference type="InterPro" id="IPR050491">
    <property type="entry name" value="AmpC-like"/>
</dbReference>
<evidence type="ECO:0000313" key="2">
    <source>
        <dbReference type="EMBL" id="HIU95965.1"/>
    </source>
</evidence>
<accession>A0A9D1SUL9</accession>
<dbReference type="PANTHER" id="PTHR46825">
    <property type="entry name" value="D-ALANYL-D-ALANINE-CARBOXYPEPTIDASE/ENDOPEPTIDASE AMPH"/>
    <property type="match status" value="1"/>
</dbReference>
<protein>
    <submittedName>
        <fullName evidence="2">Beta-lactamase family protein</fullName>
    </submittedName>
</protein>
<name>A0A9D1SUL9_9FIRM</name>
<evidence type="ECO:0000313" key="3">
    <source>
        <dbReference type="Proteomes" id="UP000824130"/>
    </source>
</evidence>
<dbReference type="EMBL" id="DVOB01000102">
    <property type="protein sequence ID" value="HIU95965.1"/>
    <property type="molecule type" value="Genomic_DNA"/>
</dbReference>
<evidence type="ECO:0000259" key="1">
    <source>
        <dbReference type="Pfam" id="PF00144"/>
    </source>
</evidence>
<comment type="caution">
    <text evidence="2">The sequence shown here is derived from an EMBL/GenBank/DDBJ whole genome shotgun (WGS) entry which is preliminary data.</text>
</comment>
<sequence>MAKEGFKLNEICEAFLDKVMEIYDVPSVALGVMVGDERFTGARGYRNYLTKDPIDKDYVYHCASASKMMTAMGIMKLVDEKKIDLNDRLVDLLPYWEMEDERCQRIKLYQLLCHTSGMHDVPVEDWEEKWSEKVVDPGSIKRYVTSDEVIKGRMLCEPGTGGFIYSSIGYELLGAVIEETSGKLFNEFIKENCFLPAGMDNTTVLTIERTDGSLELEDIDKLRMAMPHERDENRNFIMAKYYPYSRQHAPSSTLTTNVADMLKWGRFNLDRKAFSDETYDKMWQDYATVPNNGEKMGLGWFMREQDGHHLIGHEGTDIGFRASFWMCPELDMTIAVLSNVSAAPVKRINKAAFEEVTRSL</sequence>
<dbReference type="InterPro" id="IPR012338">
    <property type="entry name" value="Beta-lactam/transpept-like"/>
</dbReference>
<dbReference type="Proteomes" id="UP000824130">
    <property type="component" value="Unassembled WGS sequence"/>
</dbReference>
<organism evidence="2 3">
    <name type="scientific">Candidatus Allocopromorpha excrementipullorum</name>
    <dbReference type="NCBI Taxonomy" id="2840743"/>
    <lineage>
        <taxon>Bacteria</taxon>
        <taxon>Bacillati</taxon>
        <taxon>Bacillota</taxon>
        <taxon>Clostridia</taxon>
        <taxon>Eubacteriales</taxon>
        <taxon>Eubacteriaceae</taxon>
        <taxon>Eubacteriaceae incertae sedis</taxon>
        <taxon>Candidatus Allocopromorpha</taxon>
    </lineage>
</organism>
<proteinExistence type="predicted"/>
<dbReference type="PANTHER" id="PTHR46825:SF9">
    <property type="entry name" value="BETA-LACTAMASE-RELATED DOMAIN-CONTAINING PROTEIN"/>
    <property type="match status" value="1"/>
</dbReference>
<gene>
    <name evidence="2" type="ORF">IAD25_04550</name>
</gene>
<reference evidence="2" key="2">
    <citation type="journal article" date="2021" name="PeerJ">
        <title>Extensive microbial diversity within the chicken gut microbiome revealed by metagenomics and culture.</title>
        <authorList>
            <person name="Gilroy R."/>
            <person name="Ravi A."/>
            <person name="Getino M."/>
            <person name="Pursley I."/>
            <person name="Horton D.L."/>
            <person name="Alikhan N.F."/>
            <person name="Baker D."/>
            <person name="Gharbi K."/>
            <person name="Hall N."/>
            <person name="Watson M."/>
            <person name="Adriaenssens E.M."/>
            <person name="Foster-Nyarko E."/>
            <person name="Jarju S."/>
            <person name="Secka A."/>
            <person name="Antonio M."/>
            <person name="Oren A."/>
            <person name="Chaudhuri R.R."/>
            <person name="La Ragione R."/>
            <person name="Hildebrand F."/>
            <person name="Pallen M.J."/>
        </authorList>
    </citation>
    <scope>NUCLEOTIDE SEQUENCE</scope>
    <source>
        <strain evidence="2">ChiSjej4B22-8349</strain>
    </source>
</reference>
<dbReference type="Pfam" id="PF00144">
    <property type="entry name" value="Beta-lactamase"/>
    <property type="match status" value="1"/>
</dbReference>